<evidence type="ECO:0000313" key="7">
    <source>
        <dbReference type="Proteomes" id="UP000887540"/>
    </source>
</evidence>
<dbReference type="InterPro" id="IPR051080">
    <property type="entry name" value="Nematode_rcpt-like_serp_alpha"/>
</dbReference>
<dbReference type="InterPro" id="IPR019408">
    <property type="entry name" value="7TM_GPCR_serpentine_rcpt_Srab"/>
</dbReference>
<dbReference type="PANTHER" id="PTHR31357">
    <property type="entry name" value="SERPENTINE RECEPTOR CLASS ALPHA-10"/>
    <property type="match status" value="1"/>
</dbReference>
<reference evidence="8" key="1">
    <citation type="submission" date="2022-11" db="UniProtKB">
        <authorList>
            <consortium name="WormBaseParasite"/>
        </authorList>
    </citation>
    <scope>IDENTIFICATION</scope>
</reference>
<evidence type="ECO:0000256" key="6">
    <source>
        <dbReference type="SAM" id="Phobius"/>
    </source>
</evidence>
<accession>A0A914DTS1</accession>
<dbReference type="Pfam" id="PF10292">
    <property type="entry name" value="7TM_GPCR_Srab"/>
    <property type="match status" value="1"/>
</dbReference>
<keyword evidence="7" id="KW-1185">Reference proteome</keyword>
<dbReference type="GO" id="GO:0016020">
    <property type="term" value="C:membrane"/>
    <property type="evidence" value="ECO:0007669"/>
    <property type="project" value="UniProtKB-SubCell"/>
</dbReference>
<sequence length="179" mass="20664">MLSTLSDTTFICVSVGKNPEYQVMHYIMLFIDGTSTVADLILLHINKKHEESSNMIQVTPLKNNKTHPLEYNLSKRYQVNENFSTMRTIVPVVITHSIIFTLYLFCAILLRFINLTEQYSRVTIYESVFSINTIYVLAIMIVILRAPIGKKKIENKICAKTNESSMYFQMLEKQLKGNL</sequence>
<dbReference type="AlphaFoldDB" id="A0A914DTS1"/>
<protein>
    <submittedName>
        <fullName evidence="8">Uncharacterized protein</fullName>
    </submittedName>
</protein>
<evidence type="ECO:0000256" key="4">
    <source>
        <dbReference type="ARBA" id="ARBA00023136"/>
    </source>
</evidence>
<comment type="subcellular location">
    <subcellularLocation>
        <location evidence="1">Membrane</location>
        <topology evidence="1">Multi-pass membrane protein</topology>
    </subcellularLocation>
</comment>
<evidence type="ECO:0000313" key="8">
    <source>
        <dbReference type="WBParaSite" id="ACRNAN_scaffold3734.g12043.t1"/>
    </source>
</evidence>
<keyword evidence="3 6" id="KW-1133">Transmembrane helix</keyword>
<organism evidence="7 8">
    <name type="scientific">Acrobeloides nanus</name>
    <dbReference type="NCBI Taxonomy" id="290746"/>
    <lineage>
        <taxon>Eukaryota</taxon>
        <taxon>Metazoa</taxon>
        <taxon>Ecdysozoa</taxon>
        <taxon>Nematoda</taxon>
        <taxon>Chromadorea</taxon>
        <taxon>Rhabditida</taxon>
        <taxon>Tylenchina</taxon>
        <taxon>Cephalobomorpha</taxon>
        <taxon>Cephaloboidea</taxon>
        <taxon>Cephalobidae</taxon>
        <taxon>Acrobeloides</taxon>
    </lineage>
</organism>
<evidence type="ECO:0000256" key="3">
    <source>
        <dbReference type="ARBA" id="ARBA00022989"/>
    </source>
</evidence>
<comment type="similarity">
    <text evidence="5">Belongs to the nematode receptor-like protein sra family.</text>
</comment>
<feature type="transmembrane region" description="Helical" evidence="6">
    <location>
        <begin position="89"/>
        <end position="112"/>
    </location>
</feature>
<feature type="transmembrane region" description="Helical" evidence="6">
    <location>
        <begin position="23"/>
        <end position="45"/>
    </location>
</feature>
<dbReference type="WBParaSite" id="ACRNAN_scaffold3734.g12043.t1">
    <property type="protein sequence ID" value="ACRNAN_scaffold3734.g12043.t1"/>
    <property type="gene ID" value="ACRNAN_scaffold3734.g12043"/>
</dbReference>
<dbReference type="Proteomes" id="UP000887540">
    <property type="component" value="Unplaced"/>
</dbReference>
<keyword evidence="4 6" id="KW-0472">Membrane</keyword>
<proteinExistence type="inferred from homology"/>
<evidence type="ECO:0000256" key="2">
    <source>
        <dbReference type="ARBA" id="ARBA00022692"/>
    </source>
</evidence>
<evidence type="ECO:0000256" key="1">
    <source>
        <dbReference type="ARBA" id="ARBA00004141"/>
    </source>
</evidence>
<evidence type="ECO:0000256" key="5">
    <source>
        <dbReference type="ARBA" id="ARBA00037994"/>
    </source>
</evidence>
<dbReference type="PANTHER" id="PTHR31357:SF5">
    <property type="entry name" value="SERPENTINE RECEPTOR CLASS ALPHA-1-RELATED"/>
    <property type="match status" value="1"/>
</dbReference>
<feature type="transmembrane region" description="Helical" evidence="6">
    <location>
        <begin position="124"/>
        <end position="144"/>
    </location>
</feature>
<name>A0A914DTS1_9BILA</name>
<keyword evidence="2 6" id="KW-0812">Transmembrane</keyword>
<dbReference type="GO" id="GO:0004984">
    <property type="term" value="F:olfactory receptor activity"/>
    <property type="evidence" value="ECO:0007669"/>
    <property type="project" value="TreeGrafter"/>
</dbReference>